<keyword evidence="3" id="KW-1133">Transmembrane helix</keyword>
<dbReference type="PANTHER" id="PTHR31654">
    <property type="entry name" value="SECRETED BETA-GLUCOSIDASE ADG3-RELATED"/>
    <property type="match status" value="1"/>
</dbReference>
<evidence type="ECO:0000256" key="1">
    <source>
        <dbReference type="ARBA" id="ARBA00010579"/>
    </source>
</evidence>
<gene>
    <name evidence="4" type="ORF">H257_00084</name>
</gene>
<dbReference type="GeneID" id="20802080"/>
<dbReference type="Pfam" id="PF03856">
    <property type="entry name" value="SUN"/>
    <property type="match status" value="1"/>
</dbReference>
<dbReference type="InterPro" id="IPR053088">
    <property type="entry name" value="Beta-glucosidase/SUN-like"/>
</dbReference>
<sequence length="597" mass="62554">MGVHEMLASAWADRRKRYLLTAAITLVALFAVVVTIVATVQSQGTATADSSAPVADRIEGGTQGQVKAPSSGPTSEPPSTLSGEVATPSPAPHPSSNAAPSATSTTPKPTPPPNLVYTCSASDPTSVCYIPPTNSPLYCTLDKSFDPNLLYIAAPSAGNTNAGFAMEQPCASGDRCVYGCEPPYVASSNGWSNADCIPYISLCPPYSASTSQGGLYCDKGRLVLDSPNQPLCVPGLNTSFVTNYVPATMSTCQRVTPGNGAPMIGLEVSPGQTKQLAAFPQWYWRGVGATHVVHLPGTRRLPACQRNADPLSLNAQGVDAMPFVLGGGSLPGSSCAACSQHTLSFNDHFDFQKAYAKVPGYGVRVRNCNDVACGPVQCDASYVYNAAIDTLDAYWVKYNAVFGSTAVGCVADVVVGNEWSARDGMSKYTLYEYYPTTTGGQQTTTCVGCPPASSFDATRCRKLRQPMPARFGSGVSPAQYVCIPVGAAVGLAGTLTVLSATSAEDDGHKNGWLTATVQIEIFVACVLAAVVVVAATRAHRIPGPVNSCAILEPQPVTELPMQWTPDRRGSMHASQATYVPRSSTTTFKPAAVVHEHD</sequence>
<accession>W4H8Y3</accession>
<evidence type="ECO:0000256" key="2">
    <source>
        <dbReference type="SAM" id="MobiDB-lite"/>
    </source>
</evidence>
<dbReference type="PANTHER" id="PTHR31654:SF0">
    <property type="entry name" value="SECRETED BETA-GLUCOSIDASE ADG3-RELATED"/>
    <property type="match status" value="1"/>
</dbReference>
<proteinExistence type="inferred from homology"/>
<feature type="region of interest" description="Disordered" evidence="2">
    <location>
        <begin position="61"/>
        <end position="112"/>
    </location>
</feature>
<feature type="transmembrane region" description="Helical" evidence="3">
    <location>
        <begin position="512"/>
        <end position="535"/>
    </location>
</feature>
<name>W4H8Y3_APHAT</name>
<dbReference type="InterPro" id="IPR005556">
    <property type="entry name" value="SUN"/>
</dbReference>
<dbReference type="RefSeq" id="XP_009820905.1">
    <property type="nucleotide sequence ID" value="XM_009822603.1"/>
</dbReference>
<keyword evidence="3" id="KW-0812">Transmembrane</keyword>
<dbReference type="AlphaFoldDB" id="W4H8Y3"/>
<evidence type="ECO:0000256" key="3">
    <source>
        <dbReference type="SAM" id="Phobius"/>
    </source>
</evidence>
<protein>
    <submittedName>
        <fullName evidence="4">Uncharacterized protein</fullName>
    </submittedName>
</protein>
<organism evidence="4">
    <name type="scientific">Aphanomyces astaci</name>
    <name type="common">Crayfish plague agent</name>
    <dbReference type="NCBI Taxonomy" id="112090"/>
    <lineage>
        <taxon>Eukaryota</taxon>
        <taxon>Sar</taxon>
        <taxon>Stramenopiles</taxon>
        <taxon>Oomycota</taxon>
        <taxon>Saprolegniomycetes</taxon>
        <taxon>Saprolegniales</taxon>
        <taxon>Verrucalvaceae</taxon>
        <taxon>Aphanomyces</taxon>
    </lineage>
</organism>
<evidence type="ECO:0000313" key="4">
    <source>
        <dbReference type="EMBL" id="ETV88505.1"/>
    </source>
</evidence>
<reference evidence="4" key="1">
    <citation type="submission" date="2013-12" db="EMBL/GenBank/DDBJ databases">
        <title>The Genome Sequence of Aphanomyces astaci APO3.</title>
        <authorList>
            <consortium name="The Broad Institute Genomics Platform"/>
            <person name="Russ C."/>
            <person name="Tyler B."/>
            <person name="van West P."/>
            <person name="Dieguez-Uribeondo J."/>
            <person name="Young S.K."/>
            <person name="Zeng Q."/>
            <person name="Gargeya S."/>
            <person name="Fitzgerald M."/>
            <person name="Abouelleil A."/>
            <person name="Alvarado L."/>
            <person name="Chapman S.B."/>
            <person name="Gainer-Dewar J."/>
            <person name="Goldberg J."/>
            <person name="Griggs A."/>
            <person name="Gujja S."/>
            <person name="Hansen M."/>
            <person name="Howarth C."/>
            <person name="Imamovic A."/>
            <person name="Ireland A."/>
            <person name="Larimer J."/>
            <person name="McCowan C."/>
            <person name="Murphy C."/>
            <person name="Pearson M."/>
            <person name="Poon T.W."/>
            <person name="Priest M."/>
            <person name="Roberts A."/>
            <person name="Saif S."/>
            <person name="Shea T."/>
            <person name="Sykes S."/>
            <person name="Wortman J."/>
            <person name="Nusbaum C."/>
            <person name="Birren B."/>
        </authorList>
    </citation>
    <scope>NUCLEOTIDE SEQUENCE [LARGE SCALE GENOMIC DNA]</scope>
    <source>
        <strain evidence="4">APO3</strain>
    </source>
</reference>
<keyword evidence="3" id="KW-0472">Membrane</keyword>
<dbReference type="EMBL" id="KI913114">
    <property type="protein sequence ID" value="ETV88505.1"/>
    <property type="molecule type" value="Genomic_DNA"/>
</dbReference>
<dbReference type="OrthoDB" id="78305at2759"/>
<dbReference type="VEuPathDB" id="FungiDB:H257_00084"/>
<comment type="similarity">
    <text evidence="1">Belongs to the SUN family.</text>
</comment>
<feature type="compositionally biased region" description="Low complexity" evidence="2">
    <location>
        <begin position="69"/>
        <end position="107"/>
    </location>
</feature>